<evidence type="ECO:0000259" key="3">
    <source>
        <dbReference type="SMART" id="SM00387"/>
    </source>
</evidence>
<keyword evidence="2" id="KW-0472">Membrane</keyword>
<name>A0A1T5CMN3_9SPHN</name>
<dbReference type="STRING" id="439228.SAMN06295920_104160"/>
<evidence type="ECO:0000256" key="2">
    <source>
        <dbReference type="SAM" id="Phobius"/>
    </source>
</evidence>
<dbReference type="InterPro" id="IPR003594">
    <property type="entry name" value="HATPase_dom"/>
</dbReference>
<dbReference type="InterPro" id="IPR050640">
    <property type="entry name" value="Bact_2-comp_sensor_kinase"/>
</dbReference>
<reference evidence="5" key="1">
    <citation type="submission" date="2017-02" db="EMBL/GenBank/DDBJ databases">
        <authorList>
            <person name="Varghese N."/>
            <person name="Submissions S."/>
        </authorList>
    </citation>
    <scope>NUCLEOTIDE SEQUENCE [LARGE SCALE GENOMIC DNA]</scope>
    <source>
        <strain evidence="5">UM2</strain>
    </source>
</reference>
<evidence type="ECO:0000256" key="1">
    <source>
        <dbReference type="SAM" id="MobiDB-lite"/>
    </source>
</evidence>
<dbReference type="InterPro" id="IPR010559">
    <property type="entry name" value="Sig_transdc_His_kin_internal"/>
</dbReference>
<feature type="region of interest" description="Disordered" evidence="1">
    <location>
        <begin position="183"/>
        <end position="217"/>
    </location>
</feature>
<keyword evidence="2" id="KW-0812">Transmembrane</keyword>
<dbReference type="Gene3D" id="3.30.565.10">
    <property type="entry name" value="Histidine kinase-like ATPase, C-terminal domain"/>
    <property type="match status" value="1"/>
</dbReference>
<evidence type="ECO:0000313" key="4">
    <source>
        <dbReference type="EMBL" id="SKB60591.1"/>
    </source>
</evidence>
<feature type="transmembrane region" description="Helical" evidence="2">
    <location>
        <begin position="49"/>
        <end position="67"/>
    </location>
</feature>
<dbReference type="InterPro" id="IPR036890">
    <property type="entry name" value="HATPase_C_sf"/>
</dbReference>
<feature type="domain" description="Histidine kinase/HSP90-like ATPase" evidence="3">
    <location>
        <begin position="481"/>
        <end position="583"/>
    </location>
</feature>
<gene>
    <name evidence="4" type="ORF">SAMN06295920_104160</name>
</gene>
<feature type="transmembrane region" description="Helical" evidence="2">
    <location>
        <begin position="17"/>
        <end position="37"/>
    </location>
</feature>
<feature type="compositionally biased region" description="Pro residues" evidence="1">
    <location>
        <begin position="262"/>
        <end position="283"/>
    </location>
</feature>
<feature type="compositionally biased region" description="Basic and acidic residues" evidence="1">
    <location>
        <begin position="194"/>
        <end position="217"/>
    </location>
</feature>
<dbReference type="PANTHER" id="PTHR34220">
    <property type="entry name" value="SENSOR HISTIDINE KINASE YPDA"/>
    <property type="match status" value="1"/>
</dbReference>
<keyword evidence="4" id="KW-0808">Transferase</keyword>
<dbReference type="GO" id="GO:0016020">
    <property type="term" value="C:membrane"/>
    <property type="evidence" value="ECO:0007669"/>
    <property type="project" value="InterPro"/>
</dbReference>
<proteinExistence type="predicted"/>
<dbReference type="PANTHER" id="PTHR34220:SF7">
    <property type="entry name" value="SENSOR HISTIDINE KINASE YPDA"/>
    <property type="match status" value="1"/>
</dbReference>
<dbReference type="Pfam" id="PF02518">
    <property type="entry name" value="HATPase_c"/>
    <property type="match status" value="1"/>
</dbReference>
<keyword evidence="2" id="KW-1133">Transmembrane helix</keyword>
<keyword evidence="5" id="KW-1185">Reference proteome</keyword>
<dbReference type="SMART" id="SM00387">
    <property type="entry name" value="HATPase_c"/>
    <property type="match status" value="1"/>
</dbReference>
<evidence type="ECO:0000313" key="5">
    <source>
        <dbReference type="Proteomes" id="UP000189818"/>
    </source>
</evidence>
<accession>A0A1T5CMN3</accession>
<dbReference type="AlphaFoldDB" id="A0A1T5CMN3"/>
<keyword evidence="4" id="KW-0418">Kinase</keyword>
<dbReference type="SUPFAM" id="SSF55874">
    <property type="entry name" value="ATPase domain of HSP90 chaperone/DNA topoisomerase II/histidine kinase"/>
    <property type="match status" value="1"/>
</dbReference>
<dbReference type="GO" id="GO:0000155">
    <property type="term" value="F:phosphorelay sensor kinase activity"/>
    <property type="evidence" value="ECO:0007669"/>
    <property type="project" value="InterPro"/>
</dbReference>
<organism evidence="4 5">
    <name type="scientific">Rhizorhabdus histidinilytica</name>
    <dbReference type="NCBI Taxonomy" id="439228"/>
    <lineage>
        <taxon>Bacteria</taxon>
        <taxon>Pseudomonadati</taxon>
        <taxon>Pseudomonadota</taxon>
        <taxon>Alphaproteobacteria</taxon>
        <taxon>Sphingomonadales</taxon>
        <taxon>Sphingomonadaceae</taxon>
        <taxon>Rhizorhabdus</taxon>
    </lineage>
</organism>
<dbReference type="EMBL" id="FUYM01000004">
    <property type="protein sequence ID" value="SKB60591.1"/>
    <property type="molecule type" value="Genomic_DNA"/>
</dbReference>
<sequence>MTLNHDGHRGTGVSPRVALLSIVAFWLVYFAIATIRSYMIDFGHQTEMLAARAFVTIGSMVATYIVYLAMRPLAGKSLAVNVTAVALLAAPAAVAYSSMNWMAFRQFDKQVEAEKAREAASRKIVIDDRSVAAAREQAQVAIAAARDAIREATEQAKAAAEAKAEAQREAAQREAEVRREIENAQREANQNVRDATREAEQARREAQREADRARREAYRSQREAYAEAMADYKEGLREARQAVEEARRHGVNIDIDSILASVPPPPTPPPPPAPAAPAAPPAPDTTKTQPAPPAPSRAPVRIEVPKPITIPTPVISEPTPGTVMIQVGPPTEPYDKKKEVGVVSQIADQALNGYFFFAAWGALFLALSYAAAVRSAEREAAGYRAAARDAELRALRYQVNPHFLFNTLNSLSTLILKDHRDEAEKMILNLSTFFRTSLTADPTEDVVLAEEIRLQRLYLDIEAIRFPDRLIVDIRVPQELADARVPCLILQPLVENAIKYGVSRAKRPVTVQITARQDSEGLVLSVEDDGEPLGEDEQLRGTGVGLKNVADRLKARFGSDAACRYGPLPNGGFGVTLFMPLIRDDV</sequence>
<feature type="transmembrane region" description="Helical" evidence="2">
    <location>
        <begin position="79"/>
        <end position="99"/>
    </location>
</feature>
<feature type="region of interest" description="Disordered" evidence="1">
    <location>
        <begin position="258"/>
        <end position="301"/>
    </location>
</feature>
<dbReference type="Proteomes" id="UP000189818">
    <property type="component" value="Unassembled WGS sequence"/>
</dbReference>
<dbReference type="Pfam" id="PF06580">
    <property type="entry name" value="His_kinase"/>
    <property type="match status" value="1"/>
</dbReference>
<protein>
    <submittedName>
        <fullName evidence="4">Histidine kinase</fullName>
    </submittedName>
</protein>